<reference evidence="3" key="2">
    <citation type="submission" date="2025-08" db="UniProtKB">
        <authorList>
            <consortium name="RefSeq"/>
        </authorList>
    </citation>
    <scope>IDENTIFICATION</scope>
</reference>
<dbReference type="PANTHER" id="PTHR45749:SF21">
    <property type="entry name" value="DUF4371 DOMAIN-CONTAINING PROTEIN"/>
    <property type="match status" value="1"/>
</dbReference>
<evidence type="ECO:0000259" key="1">
    <source>
        <dbReference type="Pfam" id="PF14291"/>
    </source>
</evidence>
<dbReference type="SUPFAM" id="SSF53098">
    <property type="entry name" value="Ribonuclease H-like"/>
    <property type="match status" value="1"/>
</dbReference>
<sequence>MNTGTNIKIMLNERYKAEVKESRERLAPIIKTVMLCGRLEIAYRGRRNDGDVSLETNDGLIKADENFKALLVYWVDAGDKVLEHHLKSSGKNATYISKTVQNELIDICGQIITEKIIKEAKIAKYFSVIADETTDVSHHEQLCVCIRFVCLINGFHTIREEFLNFKKANDLSSKGLGELIIQTLKGHNLDLTYLVVQREILEKFLQDSESSVSCLKSFSETRFVERHDCLLIFYQNFINIVKCLEEIVNKLDSKTVNAINFVKKSLLTWRRDENEIWMNADFGPFNNANYLANALNIALVTPRAVCRQLHRNNIPAENECQYYNRAVWFPYLDSVIQSMDARFPNHQQLVVKMSALLPSVISQHSWTDVVETVRMFSSVIGYRGEETIHNEYLEWKEFCSHMQSHPSTFLAALDLIPDRLATKTLLWIFSTIPITTCTAERSFSAMNILKSPLRNRTNDERLTGLKLGSRDFWKISTTSLTKKNMLK</sequence>
<reference evidence="2" key="1">
    <citation type="submission" date="2025-05" db="UniProtKB">
        <authorList>
            <consortium name="RefSeq"/>
        </authorList>
    </citation>
    <scope>NUCLEOTIDE SEQUENCE [LARGE SCALE GENOMIC DNA]</scope>
</reference>
<dbReference type="RefSeq" id="XP_065643089.1">
    <property type="nucleotide sequence ID" value="XM_065787017.1"/>
</dbReference>
<evidence type="ECO:0000313" key="2">
    <source>
        <dbReference type="Proteomes" id="UP001652625"/>
    </source>
</evidence>
<dbReference type="Pfam" id="PF14291">
    <property type="entry name" value="DUF4371"/>
    <property type="match status" value="1"/>
</dbReference>
<feature type="domain" description="DUF4371" evidence="1">
    <location>
        <begin position="64"/>
        <end position="182"/>
    </location>
</feature>
<protein>
    <submittedName>
        <fullName evidence="3">Uncharacterized protein LOC136074678</fullName>
    </submittedName>
</protein>
<dbReference type="Proteomes" id="UP001652625">
    <property type="component" value="Chromosome 01"/>
</dbReference>
<organism evidence="2 3">
    <name type="scientific">Hydra vulgaris</name>
    <name type="common">Hydra</name>
    <name type="synonym">Hydra attenuata</name>
    <dbReference type="NCBI Taxonomy" id="6087"/>
    <lineage>
        <taxon>Eukaryota</taxon>
        <taxon>Metazoa</taxon>
        <taxon>Cnidaria</taxon>
        <taxon>Hydrozoa</taxon>
        <taxon>Hydroidolina</taxon>
        <taxon>Anthoathecata</taxon>
        <taxon>Aplanulata</taxon>
        <taxon>Hydridae</taxon>
        <taxon>Hydra</taxon>
    </lineage>
</organism>
<proteinExistence type="predicted"/>
<keyword evidence="2" id="KW-1185">Reference proteome</keyword>
<name>A0ABM4B2R3_HYDVU</name>
<gene>
    <name evidence="3" type="primary">LOC136074678</name>
</gene>
<dbReference type="PANTHER" id="PTHR45749">
    <property type="match status" value="1"/>
</dbReference>
<accession>A0ABM4B2R3</accession>
<evidence type="ECO:0000313" key="3">
    <source>
        <dbReference type="RefSeq" id="XP_065643089.1"/>
    </source>
</evidence>
<dbReference type="GeneID" id="136074678"/>
<dbReference type="InterPro" id="IPR025398">
    <property type="entry name" value="DUF4371"/>
</dbReference>
<dbReference type="InterPro" id="IPR012337">
    <property type="entry name" value="RNaseH-like_sf"/>
</dbReference>